<organism evidence="2 3">
    <name type="scientific">Nyssa sinensis</name>
    <dbReference type="NCBI Taxonomy" id="561372"/>
    <lineage>
        <taxon>Eukaryota</taxon>
        <taxon>Viridiplantae</taxon>
        <taxon>Streptophyta</taxon>
        <taxon>Embryophyta</taxon>
        <taxon>Tracheophyta</taxon>
        <taxon>Spermatophyta</taxon>
        <taxon>Magnoliopsida</taxon>
        <taxon>eudicotyledons</taxon>
        <taxon>Gunneridae</taxon>
        <taxon>Pentapetalae</taxon>
        <taxon>asterids</taxon>
        <taxon>Cornales</taxon>
        <taxon>Nyssaceae</taxon>
        <taxon>Nyssa</taxon>
    </lineage>
</organism>
<keyword evidence="3" id="KW-1185">Reference proteome</keyword>
<gene>
    <name evidence="2" type="ORF">F0562_036201</name>
</gene>
<keyword evidence="1" id="KW-0411">Iron-sulfur</keyword>
<evidence type="ECO:0000313" key="3">
    <source>
        <dbReference type="Proteomes" id="UP000325577"/>
    </source>
</evidence>
<proteinExistence type="predicted"/>
<keyword evidence="1" id="KW-0004">4Fe-4S</keyword>
<accession>A0A5J5AGH6</accession>
<keyword evidence="1" id="KW-0408">Iron</keyword>
<dbReference type="EMBL" id="CM018045">
    <property type="protein sequence ID" value="KAA8528846.1"/>
    <property type="molecule type" value="Genomic_DNA"/>
</dbReference>
<dbReference type="GO" id="GO:0051539">
    <property type="term" value="F:4 iron, 4 sulfur cluster binding"/>
    <property type="evidence" value="ECO:0007669"/>
    <property type="project" value="UniProtKB-KW"/>
</dbReference>
<dbReference type="InterPro" id="IPR058240">
    <property type="entry name" value="rSAM_sf"/>
</dbReference>
<dbReference type="InterPro" id="IPR003698">
    <property type="entry name" value="Lipoyl_synth"/>
</dbReference>
<dbReference type="PANTHER" id="PTHR10949">
    <property type="entry name" value="LIPOYL SYNTHASE"/>
    <property type="match status" value="1"/>
</dbReference>
<dbReference type="GO" id="GO:0016992">
    <property type="term" value="F:lipoate synthase activity"/>
    <property type="evidence" value="ECO:0007669"/>
    <property type="project" value="InterPro"/>
</dbReference>
<reference evidence="2 3" key="1">
    <citation type="submission" date="2019-09" db="EMBL/GenBank/DDBJ databases">
        <title>A chromosome-level genome assembly of the Chinese tupelo Nyssa sinensis.</title>
        <authorList>
            <person name="Yang X."/>
            <person name="Kang M."/>
            <person name="Yang Y."/>
            <person name="Xiong H."/>
            <person name="Wang M."/>
            <person name="Zhang Z."/>
            <person name="Wang Z."/>
            <person name="Wu H."/>
            <person name="Ma T."/>
            <person name="Liu J."/>
            <person name="Xi Z."/>
        </authorList>
    </citation>
    <scope>NUCLEOTIDE SEQUENCE [LARGE SCALE GENOMIC DNA]</scope>
    <source>
        <strain evidence="2">J267</strain>
        <tissue evidence="2">Leaf</tissue>
    </source>
</reference>
<evidence type="ECO:0000256" key="1">
    <source>
        <dbReference type="ARBA" id="ARBA00022485"/>
    </source>
</evidence>
<dbReference type="SUPFAM" id="SSF102114">
    <property type="entry name" value="Radical SAM enzymes"/>
    <property type="match status" value="1"/>
</dbReference>
<dbReference type="Proteomes" id="UP000325577">
    <property type="component" value="Linkage Group LG21"/>
</dbReference>
<dbReference type="PANTHER" id="PTHR10949:SF38">
    <property type="entry name" value="LIPOYL SYNTHASE, CHLOROPLASTIC"/>
    <property type="match status" value="1"/>
</dbReference>
<name>A0A5J5AGH6_9ASTE</name>
<dbReference type="OrthoDB" id="3231at2759"/>
<protein>
    <recommendedName>
        <fullName evidence="4">Lipoyl synthase N-terminal domain-containing protein</fullName>
    </recommendedName>
</protein>
<dbReference type="AlphaFoldDB" id="A0A5J5AGH6"/>
<evidence type="ECO:0008006" key="4">
    <source>
        <dbReference type="Google" id="ProtNLM"/>
    </source>
</evidence>
<keyword evidence="1" id="KW-0479">Metal-binding</keyword>
<evidence type="ECO:0000313" key="2">
    <source>
        <dbReference type="EMBL" id="KAA8528846.1"/>
    </source>
</evidence>
<dbReference type="GO" id="GO:0005739">
    <property type="term" value="C:mitochondrion"/>
    <property type="evidence" value="ECO:0007669"/>
    <property type="project" value="TreeGrafter"/>
</dbReference>
<sequence length="101" mass="11465">MITKSSIMLGLGESDDELKEAMDDLRAIDVDILTLEQYLKPTPLHLTVKKYVTPEKFAFWKDYGETIGFRYVASGPLTEFATTAVKNQAEYGPKFVQEKLE</sequence>